<evidence type="ECO:0000313" key="2">
    <source>
        <dbReference type="EMBL" id="JAC31137.1"/>
    </source>
</evidence>
<reference evidence="2" key="1">
    <citation type="submission" date="2014-03" db="EMBL/GenBank/DDBJ databases">
        <title>The sialotranscriptome of Amblyomma triste, Amblyomma parvum and Amblyomma cajennense ticks, uncovered by 454-based RNA-seq.</title>
        <authorList>
            <person name="Garcia G.R."/>
            <person name="Gardinassi L.G."/>
            <person name="Ribeiro J.M."/>
            <person name="Anatriello E."/>
            <person name="Ferreira B.R."/>
            <person name="Moreira H.N."/>
            <person name="Mafra C."/>
            <person name="Olegario M.M."/>
            <person name="Szabo P.J."/>
            <person name="Miranda-Santos I.K."/>
            <person name="Maruyama S.R."/>
        </authorList>
    </citation>
    <scope>NUCLEOTIDE SEQUENCE</scope>
    <source>
        <strain evidence="2">Mato Grasso do Sul</strain>
        <tissue evidence="2">Salivary glands</tissue>
    </source>
</reference>
<sequence length="242" mass="26939">MAPTRRIHLIIALFLPAVIQSHAQGDSLSLEQQSSIDIAEFLATGGASPLIIISFSIETSSQSPCKVDMVWDTNENETHFDRYSQGYHPQPMRGQRRGMRNEMLRTRLRGEFRSSATTGDNRLNTMYLYREASAKQKQREGEVSSVSSEYGVEKMIAVSPDGNCSIFRSRLTNQESHFDFRVKGISLTGDSELTCLESAQEIMTKGGLQGSRFTLPSKQQIDKCRAECLKHSSCNPAPQPAA</sequence>
<evidence type="ECO:0000256" key="1">
    <source>
        <dbReference type="SAM" id="SignalP"/>
    </source>
</evidence>
<organism evidence="2">
    <name type="scientific">Amblyomma triste</name>
    <name type="common">Neotropical tick</name>
    <dbReference type="NCBI Taxonomy" id="251400"/>
    <lineage>
        <taxon>Eukaryota</taxon>
        <taxon>Metazoa</taxon>
        <taxon>Ecdysozoa</taxon>
        <taxon>Arthropoda</taxon>
        <taxon>Chelicerata</taxon>
        <taxon>Arachnida</taxon>
        <taxon>Acari</taxon>
        <taxon>Parasitiformes</taxon>
        <taxon>Ixodida</taxon>
        <taxon>Ixodoidea</taxon>
        <taxon>Ixodidae</taxon>
        <taxon>Amblyomminae</taxon>
        <taxon>Amblyomma</taxon>
    </lineage>
</organism>
<dbReference type="EMBL" id="GBBM01004281">
    <property type="protein sequence ID" value="JAC31137.1"/>
    <property type="molecule type" value="mRNA"/>
</dbReference>
<accession>A0A023GB62</accession>
<dbReference type="AlphaFoldDB" id="A0A023GB62"/>
<proteinExistence type="evidence at transcript level"/>
<feature type="signal peptide" evidence="1">
    <location>
        <begin position="1"/>
        <end position="23"/>
    </location>
</feature>
<name>A0A023GB62_AMBTT</name>
<keyword evidence="1" id="KW-0732">Signal</keyword>
<feature type="chain" id="PRO_5001521857" evidence="1">
    <location>
        <begin position="24"/>
        <end position="242"/>
    </location>
</feature>
<protein>
    <submittedName>
        <fullName evidence="2">Putative lipocalin-3 1</fullName>
    </submittedName>
</protein>